<dbReference type="RefSeq" id="XP_027203033.1">
    <property type="nucleotide sequence ID" value="XM_027347232.1"/>
</dbReference>
<protein>
    <submittedName>
        <fullName evidence="3">Uncharacterized protein LOC113796936</fullName>
    </submittedName>
</protein>
<feature type="region of interest" description="Disordered" evidence="1">
    <location>
        <begin position="879"/>
        <end position="907"/>
    </location>
</feature>
<feature type="region of interest" description="Disordered" evidence="1">
    <location>
        <begin position="331"/>
        <end position="396"/>
    </location>
</feature>
<feature type="compositionally biased region" description="Basic and acidic residues" evidence="1">
    <location>
        <begin position="1657"/>
        <end position="1666"/>
    </location>
</feature>
<feature type="compositionally biased region" description="Low complexity" evidence="1">
    <location>
        <begin position="367"/>
        <end position="378"/>
    </location>
</feature>
<feature type="compositionally biased region" description="Basic and acidic residues" evidence="1">
    <location>
        <begin position="1443"/>
        <end position="1464"/>
    </location>
</feature>
<feature type="compositionally biased region" description="Low complexity" evidence="1">
    <location>
        <begin position="1667"/>
        <end position="1683"/>
    </location>
</feature>
<name>A0A6P6YC77_DERPT</name>
<dbReference type="PANTHER" id="PTHR23032">
    <property type="entry name" value="BRO1 DOMAIN-CONTAINING PROTEIN BROX"/>
    <property type="match status" value="1"/>
</dbReference>
<dbReference type="Gene3D" id="1.25.40.280">
    <property type="entry name" value="alix/aip1 like domains"/>
    <property type="match status" value="1"/>
</dbReference>
<feature type="compositionally biased region" description="Basic and acidic residues" evidence="1">
    <location>
        <begin position="510"/>
        <end position="527"/>
    </location>
</feature>
<dbReference type="InterPro" id="IPR038898">
    <property type="entry name" value="BROX"/>
</dbReference>
<feature type="region of interest" description="Disordered" evidence="1">
    <location>
        <begin position="1"/>
        <end position="33"/>
    </location>
</feature>
<feature type="region of interest" description="Disordered" evidence="1">
    <location>
        <begin position="1608"/>
        <end position="1640"/>
    </location>
</feature>
<evidence type="ECO:0000313" key="2">
    <source>
        <dbReference type="Proteomes" id="UP000515146"/>
    </source>
</evidence>
<dbReference type="OrthoDB" id="6511175at2759"/>
<organism evidence="2 3">
    <name type="scientific">Dermatophagoides pteronyssinus</name>
    <name type="common">European house dust mite</name>
    <dbReference type="NCBI Taxonomy" id="6956"/>
    <lineage>
        <taxon>Eukaryota</taxon>
        <taxon>Metazoa</taxon>
        <taxon>Ecdysozoa</taxon>
        <taxon>Arthropoda</taxon>
        <taxon>Chelicerata</taxon>
        <taxon>Arachnida</taxon>
        <taxon>Acari</taxon>
        <taxon>Acariformes</taxon>
        <taxon>Sarcoptiformes</taxon>
        <taxon>Astigmata</taxon>
        <taxon>Psoroptidia</taxon>
        <taxon>Analgoidea</taxon>
        <taxon>Pyroglyphidae</taxon>
        <taxon>Dermatophagoidinae</taxon>
        <taxon>Dermatophagoides</taxon>
    </lineage>
</organism>
<feature type="region of interest" description="Disordered" evidence="1">
    <location>
        <begin position="264"/>
        <end position="288"/>
    </location>
</feature>
<feature type="region of interest" description="Disordered" evidence="1">
    <location>
        <begin position="510"/>
        <end position="543"/>
    </location>
</feature>
<gene>
    <name evidence="3" type="primary">LOC113796936</name>
</gene>
<feature type="compositionally biased region" description="Low complexity" evidence="1">
    <location>
        <begin position="1525"/>
        <end position="1535"/>
    </location>
</feature>
<evidence type="ECO:0000256" key="1">
    <source>
        <dbReference type="SAM" id="MobiDB-lite"/>
    </source>
</evidence>
<feature type="compositionally biased region" description="Polar residues" evidence="1">
    <location>
        <begin position="270"/>
        <end position="287"/>
    </location>
</feature>
<sequence length="1683" mass="194391">MSATTNVFDINQPSTSQQNLVQSSSSSNEMKPKLNLSDYRRQIRNRRLISNSRLNQTSNNGNNKLRKWKKLNLRRYANNDDEVDLQKVIYSCSYQYYSDDYLMRIHQILSNDLDYHIGYQNFDEQLTLTTHDQQLIDEFEINTFEDVYDFELYSKQQSLNYIEQMIEKRQQEKYQDQLAQVSYDEPDPNILHATFIDPLRVEQLTKRKRRCPRTTSTTTDYLSICEPILADEEEEDDEDDVGDERLQLANGHNEAKLSKIQSIGRKKFRSNSQTTTSTNDLNGSDSSFFPELFTRTSSRGRVIKPKNNDQWLLDMEELDALDEIIGAYDNENDDHFDKIKSTNDDDNDGDENTRQQSTMMEKKSSPKESSSLLPTSSSRTSISPFRTQISDNKSRTSLSIHRNYSILRNGKYSSSSSLLSRTNKCRSLLAQPSPSSSSTTATTINQTKLPLKIHNISYNGLPMKMNGDRKLLFSQQQQCSTSKKYESTTTMISSEESKFTPIVQLEELDTKIDSDDRSNDENNHPDNIDTNNNNKFEYPPDRPNNLQPAKIFSRFTPMGWKSFLISQNDTKIYEFNYGNLGNDRTVFIDTIRKIGDNIDESIAFDHNDNQNNKNKNKKCKKIPFSFSEVPFLNRLQQSDNEFRLYLSTIPMLLNMLNHRDNEEQSKHFQEKSEKYINILGRFYEKHCQRRMKKNIIKKRSRQSLLRRWLMNDVQEQYSLYSLKPFDDVWNANQQQRLEISKKFQPIHTTINRSMPIVPKSAFPKSFQSSSSSSKSISLTPKPITVTPTMTAKVNSNGQIQLFRKEITPIKLTTHPNRSTIGSSATATAIAAAAAQIQKSNQNSQLPVVCKIPNNVGFKLHQTSFDTNMKTIQLIPSSMFSSSSASSSSTTSATASTSPTATTTNTKPISVTSKPIIFRVQPSSSSAINQIVQQKRMAEDQPEQQQQQQQDQQQQQQPPLKKIKTEINDDDEITIVHEHIPKKPIKLIQVIPEIFTGNGPDAIPLSYVSSQLLTQLDQIRKQILQIMYDGQPDATKDERLNDLLIQYFSLFRGFIYLPSETILPCDDWEKSKKIKHSEQYCRSPLRKLFRFKWEDSCSESAISGNDCLFELTSILMNYSLWLMDFCRTVSRILPLNYLAQHVQAFQKILNRSASIFKYIRQYCLPYLPELLTMKYDLDPLIIDTYYYQTIGESLEIQFLKILLDMLVDPFEFKLTDYGGPYEPKSIAQLTLIVSRNFYDASECLKKSLTESLNNDKNETNCYKQWLTYLELKYYYYQSWNIISLAYDQWLQINNTNIKNDQLQIAKDIIEADRYRKLCKTCIKKYNTNRRDKQREDRINKSSFLAELRLYIQMIKDQIRTMKRASIEFESFDYEKKDDMDKIPYKLPSFDEIWNVSLYSEFGIHLDQEDENALELQTPDIKEERRKKKKRTKLQALTNWLKFKSKDIRKGGDKRQQQQREQKQDINLKSPMPYGGYKQTSKKSRKNITPLTVPVDDYDYDDGRQRKQSSSKPPIRSQKPKLSPPIQQQQQQSTRGSIPPPPPPPPPPPGRGKTPPPPPPPSGRGKIPPPPPPPPPLPPSTITIEKRKEGKAPLLFSGNTFQQELLARIEQQQQRGKIGTFMQPTRPPPPEQPLSPKFKRPTSPIDLVAALKQRIGELRDATGSKSLDEPSSSESDSSWLKSSKC</sequence>
<feature type="compositionally biased region" description="Low complexity" evidence="1">
    <location>
        <begin position="879"/>
        <end position="905"/>
    </location>
</feature>
<evidence type="ECO:0000313" key="3">
    <source>
        <dbReference type="RefSeq" id="XP_027203033.1"/>
    </source>
</evidence>
<feature type="compositionally biased region" description="Low complexity" evidence="1">
    <location>
        <begin position="942"/>
        <end position="957"/>
    </location>
</feature>
<feature type="region of interest" description="Disordered" evidence="1">
    <location>
        <begin position="1443"/>
        <end position="1595"/>
    </location>
</feature>
<dbReference type="PANTHER" id="PTHR23032:SF13">
    <property type="entry name" value="BRO1 DOMAIN-CONTAINING PROTEIN BROX"/>
    <property type="match status" value="1"/>
</dbReference>
<feature type="compositionally biased region" description="Polar residues" evidence="1">
    <location>
        <begin position="1"/>
        <end position="13"/>
    </location>
</feature>
<feature type="region of interest" description="Disordered" evidence="1">
    <location>
        <begin position="1657"/>
        <end position="1683"/>
    </location>
</feature>
<accession>A0A6P6YC77</accession>
<feature type="region of interest" description="Disordered" evidence="1">
    <location>
        <begin position="930"/>
        <end position="959"/>
    </location>
</feature>
<feature type="compositionally biased region" description="Polar residues" evidence="1">
    <location>
        <begin position="379"/>
        <end position="396"/>
    </location>
</feature>
<feature type="compositionally biased region" description="Basic and acidic residues" evidence="1">
    <location>
        <begin position="333"/>
        <end position="343"/>
    </location>
</feature>
<feature type="compositionally biased region" description="Pro residues" evidence="1">
    <location>
        <begin position="1536"/>
        <end position="1577"/>
    </location>
</feature>
<dbReference type="KEGG" id="dpte:113796936"/>
<feature type="compositionally biased region" description="Low complexity" evidence="1">
    <location>
        <begin position="14"/>
        <end position="27"/>
    </location>
</feature>
<dbReference type="InParanoid" id="A0A6P6YC77"/>
<dbReference type="Proteomes" id="UP000515146">
    <property type="component" value="Unplaced"/>
</dbReference>
<dbReference type="InterPro" id="IPR038499">
    <property type="entry name" value="BRO1_sf"/>
</dbReference>
<keyword evidence="2" id="KW-1185">Reference proteome</keyword>
<reference evidence="3" key="1">
    <citation type="submission" date="2025-08" db="UniProtKB">
        <authorList>
            <consortium name="RefSeq"/>
        </authorList>
    </citation>
    <scope>IDENTIFICATION</scope>
    <source>
        <strain evidence="3">Airmid</strain>
    </source>
</reference>
<proteinExistence type="predicted"/>